<dbReference type="PANTHER" id="PTHR43836">
    <property type="entry name" value="CATECHOL O-METHYLTRANSFERASE 1-RELATED"/>
    <property type="match status" value="1"/>
</dbReference>
<dbReference type="PROSITE" id="PS51682">
    <property type="entry name" value="SAM_OMT_I"/>
    <property type="match status" value="1"/>
</dbReference>
<reference evidence="12" key="1">
    <citation type="journal article" date="2006" name="Science">
        <title>Ancient noncoding elements conserved in the human genome.</title>
        <authorList>
            <person name="Venkatesh B."/>
            <person name="Kirkness E.F."/>
            <person name="Loh Y.H."/>
            <person name="Halpern A.L."/>
            <person name="Lee A.P."/>
            <person name="Johnson J."/>
            <person name="Dandona N."/>
            <person name="Viswanathan L.D."/>
            <person name="Tay A."/>
            <person name="Venter J.C."/>
            <person name="Strausberg R.L."/>
            <person name="Brenner S."/>
        </authorList>
    </citation>
    <scope>NUCLEOTIDE SEQUENCE [LARGE SCALE GENOMIC DNA]</scope>
</reference>
<accession>A0A4W3GEU9</accession>
<protein>
    <recommendedName>
        <fullName evidence="2">catechol O-methyltransferase</fullName>
        <ecNumber evidence="2">2.1.1.6</ecNumber>
    </recommendedName>
</protein>
<dbReference type="PANTHER" id="PTHR43836:SF1">
    <property type="entry name" value="TRANSMEMBRANE O-METHYLTRANSFERASE"/>
    <property type="match status" value="1"/>
</dbReference>
<keyword evidence="12" id="KW-1185">Reference proteome</keyword>
<sequence length="156" mass="17875">MGGEFSGEVDGLTMANCMCVPYGQIELIVEPSDELIPHFRERYGVDKVDFVFMDHWKRSYLRDLKLLEDYNLLEEGSVILADNVLFPGAPRFLQYVKSCGKYRWKLHRAHLEYFRSIRDGMAELTYIGVKGTTMMTQIGSESRASDIPPPDSSQIK</sequence>
<keyword evidence="9" id="KW-0128">Catecholamine metabolism</keyword>
<dbReference type="GO" id="GO:0016206">
    <property type="term" value="F:catechol O-methyltransferase activity"/>
    <property type="evidence" value="ECO:0007669"/>
    <property type="project" value="UniProtKB-EC"/>
</dbReference>
<dbReference type="STRING" id="7868.ENSCMIP00000001876"/>
<evidence type="ECO:0000256" key="4">
    <source>
        <dbReference type="ARBA" id="ARBA00022679"/>
    </source>
</evidence>
<evidence type="ECO:0000256" key="7">
    <source>
        <dbReference type="ARBA" id="ARBA00022824"/>
    </source>
</evidence>
<comment type="similarity">
    <text evidence="10">Belongs to the class I-like SAM-binding methyltransferase superfamily. Cation-dependent O-methyltransferase family.</text>
</comment>
<keyword evidence="8" id="KW-0531">Neurotransmitter degradation</keyword>
<dbReference type="GO" id="GO:0005783">
    <property type="term" value="C:endoplasmic reticulum"/>
    <property type="evidence" value="ECO:0007669"/>
    <property type="project" value="UniProtKB-SubCell"/>
</dbReference>
<reference evidence="12" key="3">
    <citation type="journal article" date="2014" name="Nature">
        <title>Elephant shark genome provides unique insights into gnathostome evolution.</title>
        <authorList>
            <consortium name="International Elephant Shark Genome Sequencing Consortium"/>
            <person name="Venkatesh B."/>
            <person name="Lee A.P."/>
            <person name="Ravi V."/>
            <person name="Maurya A.K."/>
            <person name="Lian M.M."/>
            <person name="Swann J.B."/>
            <person name="Ohta Y."/>
            <person name="Flajnik M.F."/>
            <person name="Sutoh Y."/>
            <person name="Kasahara M."/>
            <person name="Hoon S."/>
            <person name="Gangu V."/>
            <person name="Roy S.W."/>
            <person name="Irimia M."/>
            <person name="Korzh V."/>
            <person name="Kondrychyn I."/>
            <person name="Lim Z.W."/>
            <person name="Tay B.H."/>
            <person name="Tohari S."/>
            <person name="Kong K.W."/>
            <person name="Ho S."/>
            <person name="Lorente-Galdos B."/>
            <person name="Quilez J."/>
            <person name="Marques-Bonet T."/>
            <person name="Raney B.J."/>
            <person name="Ingham P.W."/>
            <person name="Tay A."/>
            <person name="Hillier L.W."/>
            <person name="Minx P."/>
            <person name="Boehm T."/>
            <person name="Wilson R.K."/>
            <person name="Brenner S."/>
            <person name="Warren W.C."/>
        </authorList>
    </citation>
    <scope>NUCLEOTIDE SEQUENCE [LARGE SCALE GENOMIC DNA]</scope>
</reference>
<dbReference type="GO" id="GO:0042417">
    <property type="term" value="P:dopamine metabolic process"/>
    <property type="evidence" value="ECO:0007669"/>
    <property type="project" value="TreeGrafter"/>
</dbReference>
<dbReference type="EC" id="2.1.1.6" evidence="2"/>
<reference evidence="11" key="5">
    <citation type="submission" date="2025-09" db="UniProtKB">
        <authorList>
            <consortium name="Ensembl"/>
        </authorList>
    </citation>
    <scope>IDENTIFICATION</scope>
</reference>
<evidence type="ECO:0000256" key="9">
    <source>
        <dbReference type="ARBA" id="ARBA00022939"/>
    </source>
</evidence>
<keyword evidence="6" id="KW-1009">Hearing</keyword>
<dbReference type="SUPFAM" id="SSF53335">
    <property type="entry name" value="S-adenosyl-L-methionine-dependent methyltransferases"/>
    <property type="match status" value="1"/>
</dbReference>
<dbReference type="GO" id="GO:0042424">
    <property type="term" value="P:catecholamine catabolic process"/>
    <property type="evidence" value="ECO:0007669"/>
    <property type="project" value="TreeGrafter"/>
</dbReference>
<evidence type="ECO:0000256" key="3">
    <source>
        <dbReference type="ARBA" id="ARBA00022603"/>
    </source>
</evidence>
<keyword evidence="4" id="KW-0808">Transferase</keyword>
<keyword evidence="7" id="KW-0256">Endoplasmic reticulum</keyword>
<dbReference type="InParanoid" id="A0A4W3GEU9"/>
<dbReference type="OMA" id="HRTHLEY"/>
<dbReference type="GeneTree" id="ENSGT00940000161220"/>
<dbReference type="GO" id="GO:0032502">
    <property type="term" value="P:developmental process"/>
    <property type="evidence" value="ECO:0007669"/>
    <property type="project" value="TreeGrafter"/>
</dbReference>
<evidence type="ECO:0000256" key="6">
    <source>
        <dbReference type="ARBA" id="ARBA00022740"/>
    </source>
</evidence>
<keyword evidence="5" id="KW-0949">S-adenosyl-L-methionine</keyword>
<dbReference type="Gene3D" id="3.40.50.150">
    <property type="entry name" value="Vaccinia Virus protein VP39"/>
    <property type="match status" value="1"/>
</dbReference>
<evidence type="ECO:0000256" key="1">
    <source>
        <dbReference type="ARBA" id="ARBA00004240"/>
    </source>
</evidence>
<evidence type="ECO:0000256" key="8">
    <source>
        <dbReference type="ARBA" id="ARBA00022867"/>
    </source>
</evidence>
<organism evidence="11 12">
    <name type="scientific">Callorhinchus milii</name>
    <name type="common">Ghost shark</name>
    <dbReference type="NCBI Taxonomy" id="7868"/>
    <lineage>
        <taxon>Eukaryota</taxon>
        <taxon>Metazoa</taxon>
        <taxon>Chordata</taxon>
        <taxon>Craniata</taxon>
        <taxon>Vertebrata</taxon>
        <taxon>Chondrichthyes</taxon>
        <taxon>Holocephali</taxon>
        <taxon>Chimaeriformes</taxon>
        <taxon>Callorhinchidae</taxon>
        <taxon>Callorhinchus</taxon>
    </lineage>
</organism>
<dbReference type="Ensembl" id="ENSCMIT00000001948.1">
    <property type="protein sequence ID" value="ENSCMIP00000001876.1"/>
    <property type="gene ID" value="ENSCMIG00000001165.1"/>
</dbReference>
<evidence type="ECO:0000313" key="12">
    <source>
        <dbReference type="Proteomes" id="UP000314986"/>
    </source>
</evidence>
<name>A0A4W3GEU9_CALMI</name>
<reference evidence="12" key="2">
    <citation type="journal article" date="2007" name="PLoS Biol.">
        <title>Survey sequencing and comparative analysis of the elephant shark (Callorhinchus milii) genome.</title>
        <authorList>
            <person name="Venkatesh B."/>
            <person name="Kirkness E.F."/>
            <person name="Loh Y.H."/>
            <person name="Halpern A.L."/>
            <person name="Lee A.P."/>
            <person name="Johnson J."/>
            <person name="Dandona N."/>
            <person name="Viswanathan L.D."/>
            <person name="Tay A."/>
            <person name="Venter J.C."/>
            <person name="Strausberg R.L."/>
            <person name="Brenner S."/>
        </authorList>
    </citation>
    <scope>NUCLEOTIDE SEQUENCE [LARGE SCALE GENOMIC DNA]</scope>
</reference>
<evidence type="ECO:0000256" key="10">
    <source>
        <dbReference type="ARBA" id="ARBA00023453"/>
    </source>
</evidence>
<evidence type="ECO:0000256" key="5">
    <source>
        <dbReference type="ARBA" id="ARBA00022691"/>
    </source>
</evidence>
<proteinExistence type="inferred from homology"/>
<reference evidence="11" key="4">
    <citation type="submission" date="2025-08" db="UniProtKB">
        <authorList>
            <consortium name="Ensembl"/>
        </authorList>
    </citation>
    <scope>IDENTIFICATION</scope>
</reference>
<dbReference type="Proteomes" id="UP000314986">
    <property type="component" value="Unassembled WGS sequence"/>
</dbReference>
<comment type="subcellular location">
    <subcellularLocation>
        <location evidence="1">Endoplasmic reticulum</location>
    </subcellularLocation>
</comment>
<dbReference type="InterPro" id="IPR002935">
    <property type="entry name" value="SAM_O-MeTrfase"/>
</dbReference>
<evidence type="ECO:0000256" key="2">
    <source>
        <dbReference type="ARBA" id="ARBA00012880"/>
    </source>
</evidence>
<evidence type="ECO:0000313" key="11">
    <source>
        <dbReference type="Ensembl" id="ENSCMIP00000001876.1"/>
    </source>
</evidence>
<dbReference type="InterPro" id="IPR029063">
    <property type="entry name" value="SAM-dependent_MTases_sf"/>
</dbReference>
<dbReference type="GO" id="GO:0007605">
    <property type="term" value="P:sensory perception of sound"/>
    <property type="evidence" value="ECO:0007669"/>
    <property type="project" value="UniProtKB-KW"/>
</dbReference>
<dbReference type="AlphaFoldDB" id="A0A4W3GEU9"/>
<keyword evidence="3" id="KW-0489">Methyltransferase</keyword>
<dbReference type="GO" id="GO:0032259">
    <property type="term" value="P:methylation"/>
    <property type="evidence" value="ECO:0007669"/>
    <property type="project" value="UniProtKB-KW"/>
</dbReference>